<feature type="domain" description="Cadherin" evidence="28">
    <location>
        <begin position="1273"/>
        <end position="1384"/>
    </location>
</feature>
<dbReference type="FunFam" id="4.10.900.10:FF:000003">
    <property type="entry name" value="Desmoglein 1"/>
    <property type="match status" value="4"/>
</dbReference>
<evidence type="ECO:0000256" key="22">
    <source>
        <dbReference type="ARBA" id="ARBA00093564"/>
    </source>
</evidence>
<dbReference type="GO" id="GO:0005737">
    <property type="term" value="C:cytoplasm"/>
    <property type="evidence" value="ECO:0007669"/>
    <property type="project" value="UniProtKB-SubCell"/>
</dbReference>
<dbReference type="GO" id="GO:0045295">
    <property type="term" value="F:gamma-catenin binding"/>
    <property type="evidence" value="ECO:0007669"/>
    <property type="project" value="TreeGrafter"/>
</dbReference>
<dbReference type="GO" id="GO:0007156">
    <property type="term" value="P:homophilic cell adhesion via plasma membrane adhesion molecules"/>
    <property type="evidence" value="ECO:0007669"/>
    <property type="project" value="InterPro"/>
</dbReference>
<feature type="domain" description="Cadherin" evidence="28">
    <location>
        <begin position="270"/>
        <end position="389"/>
    </location>
</feature>
<evidence type="ECO:0000256" key="10">
    <source>
        <dbReference type="ARBA" id="ARBA00022729"/>
    </source>
</evidence>
<evidence type="ECO:0000256" key="5">
    <source>
        <dbReference type="ARBA" id="ARBA00022475"/>
    </source>
</evidence>
<evidence type="ECO:0000256" key="15">
    <source>
        <dbReference type="ARBA" id="ARBA00022989"/>
    </source>
</evidence>
<dbReference type="PRINTS" id="PR01818">
    <property type="entry name" value="DESMOCADHERN"/>
</dbReference>
<feature type="domain" description="Cadherin" evidence="28">
    <location>
        <begin position="3144"/>
        <end position="3266"/>
    </location>
</feature>
<evidence type="ECO:0000256" key="16">
    <source>
        <dbReference type="ARBA" id="ARBA00023136"/>
    </source>
</evidence>
<feature type="transmembrane region" description="Helical" evidence="27">
    <location>
        <begin position="3478"/>
        <end position="3505"/>
    </location>
</feature>
<evidence type="ECO:0000256" key="24">
    <source>
        <dbReference type="RuleBase" id="RU003318"/>
    </source>
</evidence>
<keyword evidence="6" id="KW-0963">Cytoplasm</keyword>
<keyword evidence="7" id="KW-0165">Cleavage on pair of basic residues</keyword>
<dbReference type="PROSITE" id="PS00232">
    <property type="entry name" value="CADHERIN_1"/>
    <property type="match status" value="8"/>
</dbReference>
<feature type="domain" description="Cadherin" evidence="28">
    <location>
        <begin position="386"/>
        <end position="495"/>
    </location>
</feature>
<feature type="domain" description="Cadherin" evidence="28">
    <location>
        <begin position="2233"/>
        <end position="2352"/>
    </location>
</feature>
<feature type="region of interest" description="Disordered" evidence="26">
    <location>
        <begin position="3953"/>
        <end position="3992"/>
    </location>
</feature>
<feature type="domain" description="Cadherin" evidence="28">
    <location>
        <begin position="70"/>
        <end position="157"/>
    </location>
</feature>
<keyword evidence="11" id="KW-0677">Repeat</keyword>
<evidence type="ECO:0000256" key="13">
    <source>
        <dbReference type="ARBA" id="ARBA00022889"/>
    </source>
</evidence>
<feature type="compositionally biased region" description="Polar residues" evidence="26">
    <location>
        <begin position="3969"/>
        <end position="3992"/>
    </location>
</feature>
<feature type="domain" description="Cadherin" evidence="28">
    <location>
        <begin position="2041"/>
        <end position="2122"/>
    </location>
</feature>
<keyword evidence="8 24" id="KW-0812">Transmembrane</keyword>
<reference evidence="29" key="1">
    <citation type="submission" date="2019-10" db="EMBL/GenBank/DDBJ databases">
        <title>The sequence and de novo assembly of the wild yak genome.</title>
        <authorList>
            <person name="Liu Y."/>
        </authorList>
    </citation>
    <scope>NUCLEOTIDE SEQUENCE [LARGE SCALE GENOMIC DNA]</scope>
    <source>
        <strain evidence="29">WY2019</strain>
    </source>
</reference>
<proteinExistence type="predicted"/>
<accession>A0A6B0QW40</accession>
<evidence type="ECO:0000256" key="9">
    <source>
        <dbReference type="ARBA" id="ARBA00022723"/>
    </source>
</evidence>
<dbReference type="Pfam" id="PF00028">
    <property type="entry name" value="Cadherin"/>
    <property type="match status" value="12"/>
</dbReference>
<dbReference type="FunFam" id="2.60.40.60:FF:000083">
    <property type="entry name" value="Desmoglein 1"/>
    <property type="match status" value="4"/>
</dbReference>
<evidence type="ECO:0000256" key="12">
    <source>
        <dbReference type="ARBA" id="ARBA00022837"/>
    </source>
</evidence>
<evidence type="ECO:0000256" key="7">
    <source>
        <dbReference type="ARBA" id="ARBA00022685"/>
    </source>
</evidence>
<dbReference type="InterPro" id="IPR027397">
    <property type="entry name" value="Catenin-bd_sf"/>
</dbReference>
<keyword evidence="30" id="KW-1185">Reference proteome</keyword>
<dbReference type="InterPro" id="IPR000233">
    <property type="entry name" value="Cadherin_Y-type_LIR"/>
</dbReference>
<name>A0A6B0QW40_9CETA</name>
<evidence type="ECO:0000256" key="23">
    <source>
        <dbReference type="PROSITE-ProRule" id="PRU00043"/>
    </source>
</evidence>
<feature type="domain" description="Cadherin" evidence="28">
    <location>
        <begin position="2123"/>
        <end position="2232"/>
    </location>
</feature>
<dbReference type="FunFam" id="2.60.40.60:FF:000068">
    <property type="entry name" value="Desmoglein 1"/>
    <property type="match status" value="4"/>
</dbReference>
<keyword evidence="13 24" id="KW-0130">Cell adhesion</keyword>
<dbReference type="GO" id="GO:0005886">
    <property type="term" value="C:plasma membrane"/>
    <property type="evidence" value="ECO:0007669"/>
    <property type="project" value="UniProtKB-SubCell"/>
</dbReference>
<keyword evidence="10" id="KW-0732">Signal</keyword>
<feature type="transmembrane region" description="Helical" evidence="27">
    <location>
        <begin position="2583"/>
        <end position="2604"/>
    </location>
</feature>
<evidence type="ECO:0000256" key="25">
    <source>
        <dbReference type="RuleBase" id="RU004358"/>
    </source>
</evidence>
<sequence>MNTKLTKEKKAEVQLEVVLEVNSDFRIQVRDYNTKNGTIKWHSIRRQKREWIKFAAACREGEDNSKRNPIAKIHSDCAANQQVTYRISGVGIDQPPYGIFVINQKTGEINITSIVDREVTPFFIIYCRALNSLGQDLEKPLELRVRVLDINDNPPVFSMSTFVGEIEENSNANTLVMVLNATDADEPNNLNSKIAFKIIRQEPSDSPMFIINRYTGEIRTMNNFLDREQYGQYSLAVRGSDRDGGADGMSAECECNIKILDVNDNIPYMELPTQSISIEENSLNSNLLQIRVIDLDEEFSANWMAVIFFISGNEGNWFEIEMNERTNVGTLKVVKPLDFEAMNNLQLSLGVRNKAEFHQSIMSQYKLTATAISVTVLNVVEGSVFRPGSKTFVVNSNMGQNYKIGEYVAWDLDANRPSTTVRYVMGRNPTDLLAIDSKTAIITLRNKVTMEQYKILGGKYQGTILSIDDALQRTCTGTIVINLENGGWKTERPNVNGSTTSAYGLTSGGVTTNGYTTGGGVGTNTLAVGTNDYGVGTGVYQPLGDNVHFGPAGIGLLIMGFLVLGLVPFLLMCCDCGGAPGGGAAFEPVPECSDGAIHSWAVEGAQADPGVLANSAVPCIPATNANVIEYVDNSGVYTNEYGAREMQDLGGGERTTGFELTDGVKMSGGPEICQEYPGTLRRNSMRECREGGLNMNFMESYFCQKAYAYADEDEGRPSNDCLLIYDIEGAGSPAGSVGCCSFIGEDLDDTFLDTLGPKFKKLADISLGKDVEPFPDSDPSWPPKSTEPVCPPQGTEPTGGGHPPISPRFGTTTVISENTYPSGPGVQHPTPIPDPLGYGNVTVTESYTSSGTLKPSVHIHDNRHASNVVVTERVVGPISGADLQGMLEMPDLRDGSNVIVTERVVLEVNSEFVVEVKELDAENGTAKWQTVRRQKREWIKFAAACREGEDNSKRNPIARIRSDCEVNQKITYRISGAGIDRPPYGVFTINPRTGEINITSVVDREITPLFLIYCRALNSRGEDLERPLELRVKVMDINDNPPVFTQNVYTASIEENSDANTLVVKLSATDADEDNHLNSKIAYKIVSQEPAGSPMFIMNRYTGEVCTTSNLLDREQHSMYNLLVRGSDRDGATDGLSSECDCRIKVLDVNDNFPTLEKTSYSASIEENCLSSELIRFQAIDLDEEGTDNWLAKYLILSGNDGNWFDIQTDPQTNEGILKVIKTLDYEQVPNIHLSIGVKNQAEFHHSVASQFQMHSTPVRIQVVNVREGPAFQPNSMTFSVREGLKGNSLLNFVLGTYTAIDLDTGNPATNVRYIIGHDAGNWLKIDSRTGEIQFSREFDKKSKYITNGIYTAEILAIDDGSLKTATGTICIEVPDVNDYCPVIVAERETICIASPSILISAAGVNSHPYGSPFTFCVVNEPPGTADIWDITSVNATSAILKAEQTLYSGYYEIPILVKDSFNRACELPQIIELRACDCDINHVCLYSGITDVSTGDGSSVTSVSVTDDQTEASNVGMGSTGIGMITMGVLLLLRKYWIKSLFSAVLQNKNPEGLGTSFAPVPEGGEGVVQSWRIEGAHPEDRDVSNICVPMTASNTQDRMDSSEIYTNTYAGGGTVEGGVSGVELNTGLGAAAGLAAGGAVGTAGRRSSAVGIQRDYGDTSLNLAFLDSYFSEKAYAYAGEDEGRPANDCLLIYDHEGVGSPVGSIGCCSWIVDDLDESHMETLDPKFKTLAEICLNTEIDPFPSQQSCIPISTDLPLLGPNYFVNESSGMTLSEAEFKEEMAIPEPMMHGDIVVTETYTTADPCMQPTTIVFDPQLAPNVVVTETVMAPVYEVQGNICVPAELANTHNVIYAERVVSSPGRPDVSSSSMSDGCRGPVMSGGILVGPEIQLTQMMSPDIRISQTIGSTSPVTSRNRVTRYSNIHYSQQLLKTGETLRKGFLETSYADGWKDQSGSSLRSPGKSETMAWLPFRTTGALAILMVVLLVHGELRIQTKGQYEEYETAIQGKRRYKREWVKFARPCREGEDNSNRNPIAKITSDFEATQKITYHISGIGIDQPPFGIFVVDRNTGEINITAIVDREVTPSFQITCRALNALGQDVEKPLILTVKILDINDNAPVFSQSIFQGEIEENSASNSLVMILNATDADEPNHLNSKIAFKIISQEPAGTSMFLLSRHTGEVHTLTNSLDREQVSSYRLVVSGADRDGEGLSSQCECSIKVKDVNDNFPTFRESQYLARIEENTLSSELLRIQVIDLDEEFTDNWLADFFFTSGNEGHWFEIETDPRTNEGILKVVKSLDYEQVQSMQLGIAVKNKAEFHQSVISQYQVQSTPLIVQVINVREGIAFRPSSKTFTVRKGISSRQLINYVLGTYQAIDEDTGEVASFVRYVLGRNDGGLLMIDSETAEIKFVKNIDRDVTFIVNKTITAEVLAIDENTGKTSTGTIFVLVPDFNEKCPTIALEKEAVCSSSPYVVVRASPLERDKYAGPYEFSVEDQSLKLPVVWSISGRDATSALLTAPQPVSPGVYRISVMVTDSEGRRCEEPESLTLEVCQCDYRDICLNVYPTSITNPIIGERSGRMGAAAIGLLFLGLLLLLLALLLLLTCDCGAGPIGGVTGGFVPVPDGSEGTIHPWGIEGAQPEDKEITNICVPPITANGVDFMENSEVCTNTYAGGTVVEGASGMELTTNLGAAAGSGGAAGFGATAGLSNFSVGQSGTMRTRHSTGGTNKDFGEGAINMKFLDSYFSQKAFACADEDDSQEANDCLLIYDNEGIEAPSSPVGSLGCCSFIADDFDESFLDSLGPKFKKLAEISLGMDDETKSSQPPTKDSSSRVDACGQHVQVQQSESVRYQTLSGSQGASALSASSSVLQPAVSITDPLQHGSYLICFDFGDGLHFEALHSRNESKLLPKHIHPVRQKRAWITAPVALREGEDLSRKNPIAKIHSDLAEEKKLKITYKYTGKGITEPPFGVFVFNKDTGELNVTTILDREETPFFLVTGYALDERGKNLEKPIELRIKVLDINDNEPVFTQDVFVGSVEELSAANTLVMKINATDADEPNTLNSKISYRIVSQEPANSPVFYLNKDTGEIYTTSITLDREEYSSYTLIVEARDGNGQITDKPVKQAQVQIRILDVNDNIPVVDRNVYEGSIEENKANVEVLRIKVSDADEVGSDNWLANFTFASGNEGGYFHIETDTQTNEGIVTLIKEVDYETMKNLDLSIIVTNKAAFHKSIKDKYKPTSIPIKVKVKNVKEGIYFKSSTIRFHTSESMEKLSQGQILGKFQVFDEDTGKVPNVKYAKFEDIDNWISVNSATSEIKLVKIPDYESRYVQNGTYTAKIVAITEEYPRKTITGTIVINVEDVNDNCPTLVEPVQTVCDYVPFVNVTAQDLDGPQNSWPFSFSIIDKPAGMVERWKIVRREDNNVLLQQTKRQHGTSEIHFQIADSQGFSCPEEQILRLTVCNCVEGSGCVKMWADSYVGLGPAAIALIILALLLLLLIPLLLLVCHCGKGAKGFTPIPGTIEMLHPWNNEGAPPEDKVVLPLLGADVRDGAAVGAGAGGGVTAKEAIVKGSSSASFSKGQQEMSEAEGCWEEYRSLVSGGATQVTGTTGAMVTSDTFRTTRATGAAREVAGARAGAVAVNEEFLRSYFTEKAASYIGEDDMHTAKDCLLVYSQEDTESLRGSIGCCSFIEGELDDRFLDDLGLKFKTLAEVCLGRKIEMDAEIQQRAKPAREADGKVVSQSLYEQTRLNSENAYASGSSFQGPKPLHEADTEKVTQEIVTEKSVISSRQAQKVAAPLPDTLASGSVIVTETSYATGATGPPSTVVLGPQQSQGLIVTERVYAPASTLGNQQYASEGHVVVTERVIQPHGGTSGLLEDTPPLPDAHYVMVQERERFLTPSSSLQPPLAAPSVALGQNVTVTERVLMPASALQSSYQIPAETSVMSRKTVASAAGVPGSLPDSGLEESSHSNYTITTSSTRVSKQSTIQQSFS</sequence>
<comment type="function">
    <text evidence="19">Component of intercellular desmosome junctions. Involved in the interaction of plaque proteins and intermediate filaments mediating cell-cell adhesion.</text>
</comment>
<dbReference type="Pfam" id="PF01049">
    <property type="entry name" value="CADH_Y-type_LIR"/>
    <property type="match status" value="1"/>
</dbReference>
<comment type="function">
    <text evidence="25">A component of desmosome cell-cell junctions which are required for positive regulation of cellular adhesion. Involved in the interaction of plaque proteins and intermediate filaments mediating cell-cell adhesion.</text>
</comment>
<protein>
    <recommendedName>
        <fullName evidence="20">Desmoglein-1</fullName>
    </recommendedName>
    <alternativeName>
        <fullName evidence="21">Desmosomal glycoprotein 1</fullName>
    </alternativeName>
</protein>
<evidence type="ECO:0000256" key="19">
    <source>
        <dbReference type="ARBA" id="ARBA00037034"/>
    </source>
</evidence>
<dbReference type="SUPFAM" id="SSF49313">
    <property type="entry name" value="Cadherin-like"/>
    <property type="match status" value="17"/>
</dbReference>
<dbReference type="PROSITE" id="PS50268">
    <property type="entry name" value="CADHERIN_2"/>
    <property type="match status" value="16"/>
</dbReference>
<keyword evidence="16 27" id="KW-0472">Membrane</keyword>
<dbReference type="InterPro" id="IPR015919">
    <property type="entry name" value="Cadherin-like_sf"/>
</dbReference>
<evidence type="ECO:0000256" key="4">
    <source>
        <dbReference type="ARBA" id="ARBA00004568"/>
    </source>
</evidence>
<evidence type="ECO:0000256" key="2">
    <source>
        <dbReference type="ARBA" id="ARBA00004251"/>
    </source>
</evidence>
<dbReference type="InterPro" id="IPR002126">
    <property type="entry name" value="Cadherin-like_dom"/>
</dbReference>
<dbReference type="FunFam" id="2.60.40.60:FF:000031">
    <property type="entry name" value="Cadherin 3"/>
    <property type="match status" value="2"/>
</dbReference>
<keyword evidence="9" id="KW-0479">Metal-binding</keyword>
<comment type="subunit">
    <text evidence="22">Binds to JUP/plakoglobin. Interacts with PKP2. Interacts with DSC3; there is evidence to suggest that the interaction promotes cell-cell adhesion of keratinocytes.</text>
</comment>
<feature type="domain" description="Cadherin" evidence="28">
    <location>
        <begin position="1045"/>
        <end position="1156"/>
    </location>
</feature>
<feature type="region of interest" description="Disordered" evidence="26">
    <location>
        <begin position="771"/>
        <end position="806"/>
    </location>
</feature>
<evidence type="ECO:0000256" key="14">
    <source>
        <dbReference type="ARBA" id="ARBA00022949"/>
    </source>
</evidence>
<dbReference type="Gene3D" id="2.60.40.60">
    <property type="entry name" value="Cadherins"/>
    <property type="match status" value="19"/>
</dbReference>
<comment type="subcellular location">
    <subcellularLocation>
        <location evidence="4">Cell junction</location>
        <location evidence="4">Desmosome</location>
    </subcellularLocation>
    <subcellularLocation>
        <location evidence="2 24">Cell membrane</location>
        <topology evidence="2 24">Single-pass type I membrane protein</topology>
    </subcellularLocation>
    <subcellularLocation>
        <location evidence="3">Cytoplasm</location>
    </subcellularLocation>
    <subcellularLocation>
        <location evidence="1">Nucleus</location>
    </subcellularLocation>
</comment>
<evidence type="ECO:0000256" key="27">
    <source>
        <dbReference type="SAM" id="Phobius"/>
    </source>
</evidence>
<dbReference type="GO" id="GO:0005509">
    <property type="term" value="F:calcium ion binding"/>
    <property type="evidence" value="ECO:0007669"/>
    <property type="project" value="UniProtKB-UniRule"/>
</dbReference>
<dbReference type="PRINTS" id="PR00205">
    <property type="entry name" value="CADHERIN"/>
</dbReference>
<dbReference type="PANTHER" id="PTHR24025:SF1">
    <property type="entry name" value="DESMOGLEIN-2"/>
    <property type="match status" value="1"/>
</dbReference>
<evidence type="ECO:0000256" key="11">
    <source>
        <dbReference type="ARBA" id="ARBA00022737"/>
    </source>
</evidence>
<evidence type="ECO:0000256" key="26">
    <source>
        <dbReference type="SAM" id="MobiDB-lite"/>
    </source>
</evidence>
<keyword evidence="17" id="KW-0325">Glycoprotein</keyword>
<feature type="domain" description="Cadherin" evidence="28">
    <location>
        <begin position="2941"/>
        <end position="3030"/>
    </location>
</feature>
<dbReference type="PRINTS" id="PR01819">
    <property type="entry name" value="DESMOGLEIN"/>
</dbReference>
<keyword evidence="18" id="KW-0539">Nucleus</keyword>
<feature type="domain" description="Cadherin" evidence="28">
    <location>
        <begin position="158"/>
        <end position="269"/>
    </location>
</feature>
<feature type="domain" description="Cadherin" evidence="28">
    <location>
        <begin position="3273"/>
        <end position="3370"/>
    </location>
</feature>
<comment type="caution">
    <text evidence="29">The sequence shown here is derived from an EMBL/GenBank/DDBJ whole genome shotgun (WGS) entry which is preliminary data.</text>
</comment>
<evidence type="ECO:0000313" key="29">
    <source>
        <dbReference type="EMBL" id="MXQ79844.1"/>
    </source>
</evidence>
<dbReference type="EMBL" id="VBQZ03000002">
    <property type="protein sequence ID" value="MXQ79844.1"/>
    <property type="molecule type" value="Genomic_DNA"/>
</dbReference>
<gene>
    <name evidence="29" type="ORF">E5288_WYG006953</name>
</gene>
<feature type="domain" description="Cadherin" evidence="28">
    <location>
        <begin position="2349"/>
        <end position="2460"/>
    </location>
</feature>
<keyword evidence="14" id="KW-0965">Cell junction</keyword>
<dbReference type="InterPro" id="IPR009122">
    <property type="entry name" value="Desmosomal_cadherin"/>
</dbReference>
<evidence type="ECO:0000256" key="3">
    <source>
        <dbReference type="ARBA" id="ARBA00004496"/>
    </source>
</evidence>
<dbReference type="InterPro" id="IPR050971">
    <property type="entry name" value="Cadherin-domain_protein"/>
</dbReference>
<evidence type="ECO:0000259" key="28">
    <source>
        <dbReference type="PROSITE" id="PS50268"/>
    </source>
</evidence>
<feature type="domain" description="Cadherin" evidence="28">
    <location>
        <begin position="963"/>
        <end position="1044"/>
    </location>
</feature>
<evidence type="ECO:0000256" key="20">
    <source>
        <dbReference type="ARBA" id="ARBA00069636"/>
    </source>
</evidence>
<keyword evidence="15 27" id="KW-1133">Transmembrane helix</keyword>
<evidence type="ECO:0000256" key="17">
    <source>
        <dbReference type="ARBA" id="ARBA00023180"/>
    </source>
</evidence>
<dbReference type="FunFam" id="2.60.40.60:FF:000011">
    <property type="entry name" value="Cadherin 1"/>
    <property type="match status" value="4"/>
</dbReference>
<evidence type="ECO:0000256" key="1">
    <source>
        <dbReference type="ARBA" id="ARBA00004123"/>
    </source>
</evidence>
<dbReference type="CDD" id="cd11304">
    <property type="entry name" value="Cadherin_repeat"/>
    <property type="match status" value="15"/>
</dbReference>
<evidence type="ECO:0000256" key="21">
    <source>
        <dbReference type="ARBA" id="ARBA00076681"/>
    </source>
</evidence>
<dbReference type="GO" id="GO:0030057">
    <property type="term" value="C:desmosome"/>
    <property type="evidence" value="ECO:0007669"/>
    <property type="project" value="UniProtKB-SubCell"/>
</dbReference>
<dbReference type="PANTHER" id="PTHR24025">
    <property type="entry name" value="DESMOGLEIN FAMILY MEMBER"/>
    <property type="match status" value="1"/>
</dbReference>
<feature type="region of interest" description="Disordered" evidence="26">
    <location>
        <begin position="2817"/>
        <end position="2839"/>
    </location>
</feature>
<dbReference type="Gene3D" id="4.10.900.10">
    <property type="entry name" value="TCF3-CBD (Catenin binding domain)"/>
    <property type="match status" value="4"/>
</dbReference>
<evidence type="ECO:0000313" key="30">
    <source>
        <dbReference type="Proteomes" id="UP000322234"/>
    </source>
</evidence>
<organism evidence="29 30">
    <name type="scientific">Bos mutus</name>
    <name type="common">wild yak</name>
    <dbReference type="NCBI Taxonomy" id="72004"/>
    <lineage>
        <taxon>Eukaryota</taxon>
        <taxon>Metazoa</taxon>
        <taxon>Chordata</taxon>
        <taxon>Craniata</taxon>
        <taxon>Vertebrata</taxon>
        <taxon>Euteleostomi</taxon>
        <taxon>Mammalia</taxon>
        <taxon>Eutheria</taxon>
        <taxon>Laurasiatheria</taxon>
        <taxon>Artiodactyla</taxon>
        <taxon>Ruminantia</taxon>
        <taxon>Pecora</taxon>
        <taxon>Bovidae</taxon>
        <taxon>Bovinae</taxon>
        <taxon>Bos</taxon>
    </lineage>
</organism>
<feature type="domain" description="Cadherin" evidence="28">
    <location>
        <begin position="1157"/>
        <end position="1272"/>
    </location>
</feature>
<dbReference type="Proteomes" id="UP000322234">
    <property type="component" value="Unassembled WGS sequence"/>
</dbReference>
<dbReference type="SMART" id="SM00112">
    <property type="entry name" value="CA"/>
    <property type="match status" value="15"/>
</dbReference>
<dbReference type="GO" id="GO:0005634">
    <property type="term" value="C:nucleus"/>
    <property type="evidence" value="ECO:0007669"/>
    <property type="project" value="UniProtKB-SubCell"/>
</dbReference>
<feature type="domain" description="Cadherin" evidence="28">
    <location>
        <begin position="3031"/>
        <end position="3143"/>
    </location>
</feature>
<keyword evidence="12 23" id="KW-0106">Calcium</keyword>
<dbReference type="InterPro" id="IPR020894">
    <property type="entry name" value="Cadherin_CS"/>
</dbReference>
<dbReference type="FunFam" id="2.60.40.60:FF:000238">
    <property type="entry name" value="Desmoglein 1"/>
    <property type="match status" value="1"/>
</dbReference>
<evidence type="ECO:0000256" key="6">
    <source>
        <dbReference type="ARBA" id="ARBA00022490"/>
    </source>
</evidence>
<keyword evidence="5" id="KW-1003">Cell membrane</keyword>
<evidence type="ECO:0000256" key="8">
    <source>
        <dbReference type="ARBA" id="ARBA00022692"/>
    </source>
</evidence>
<dbReference type="FunFam" id="2.60.40.60:FF:000074">
    <property type="entry name" value="Desmoglein 4"/>
    <property type="match status" value="3"/>
</dbReference>
<evidence type="ECO:0000256" key="18">
    <source>
        <dbReference type="ARBA" id="ARBA00023242"/>
    </source>
</evidence>